<name>A0ACC0CGY7_CATRO</name>
<dbReference type="EMBL" id="CM044701">
    <property type="protein sequence ID" value="KAI5684144.1"/>
    <property type="molecule type" value="Genomic_DNA"/>
</dbReference>
<evidence type="ECO:0000313" key="1">
    <source>
        <dbReference type="EMBL" id="KAI5684144.1"/>
    </source>
</evidence>
<accession>A0ACC0CGY7</accession>
<gene>
    <name evidence="1" type="ORF">M9H77_05372</name>
</gene>
<comment type="caution">
    <text evidence="1">The sequence shown here is derived from an EMBL/GenBank/DDBJ whole genome shotgun (WGS) entry which is preliminary data.</text>
</comment>
<sequence length="1022" mass="113905">MEKWRTASALFKYLRKHHSFCNSSYTYTSSSGFTSHSGVVRGLSNLEPLIGYRGRYVHCRYFASLVPKIQRNPIFSTINSEDINHFKKIVGDRGVVQDEDRLDACNTDWMGKYRGSSKLMLLPRSTEEISQILKYCNSRCLAVVPQGGNTGLVGGSIPVFDEIVPVTTRNPISLPEIDPVYIGLKIIVNVGSMNSIIYFDKVSGILVCEAGCILENLISFLDNQGFIMPLDLGAKGSCQIGGNVSTNAGGLRLLRYGSLHGSVLGLEAVLANGTVLDMLGTLRKDNTGYDLKHLFIGSEGSLGIVTKISILTPPKLPSVNVAFLACNDYTSCQVLKHLDGARNPLPSSMHNFYILIETTGSNESHDKEKLEAFLLHSMENGLVIDGVLAQDINQSSSFWHIREGIPEALMKAGAVYKYDLSLPLEKMYDLVEEMRARLDPSVKVVAYGHLGDGNLHLNMSSPQYNDAILAQIEPFVYEWTSKNRGSISAEHGLGLMKANKIFYSKSPEAALSKIACNRLQKELVEWQVNPPAGFKHKVTDNLQRWVIEVHGAPGTLYANETFQLQVDFPEHYPMEAPQVIFLNPAPLHPHIYSNGHICLGKGPSILGVLISIAYSFRTRLSHGVRMQILEFLVQLQVCGLRGSSVALSLVFTQRMKFAVEILAIFMQLESSMLCLWTDSFLPDILYDSWSPAMTVSSVCISILSMLSSSTVKRIKTNGIWMHIVEKGKGPLVLLLHGFPEIWYSWRHQIDFLANHGYRVVAPDLRGFGDTDSPISPSSYSVFHIVGDLIGLLDHFGEQKAFVVGSDWGAVAAWHLSLLRPDRVRAMVALCVPFSPRSPLKPLASFKQMFGDDLYICQFQQPGRAERAFARYDYLSVMKKFILINKNDLLIAPPGMEIIDYLETPSFLPKWITEDDLQVFADKFQETGFTGGLNYYRAMDLNWELLAPWQGSKITVPAKLMVGDKDIGFDSGGTREYIEGDIFKNLVPNNEVVILDGHHFIHQEKAQEVSQEILSFFQKFAVN</sequence>
<organism evidence="1 2">
    <name type="scientific">Catharanthus roseus</name>
    <name type="common">Madagascar periwinkle</name>
    <name type="synonym">Vinca rosea</name>
    <dbReference type="NCBI Taxonomy" id="4058"/>
    <lineage>
        <taxon>Eukaryota</taxon>
        <taxon>Viridiplantae</taxon>
        <taxon>Streptophyta</taxon>
        <taxon>Embryophyta</taxon>
        <taxon>Tracheophyta</taxon>
        <taxon>Spermatophyta</taxon>
        <taxon>Magnoliopsida</taxon>
        <taxon>eudicotyledons</taxon>
        <taxon>Gunneridae</taxon>
        <taxon>Pentapetalae</taxon>
        <taxon>asterids</taxon>
        <taxon>lamiids</taxon>
        <taxon>Gentianales</taxon>
        <taxon>Apocynaceae</taxon>
        <taxon>Rauvolfioideae</taxon>
        <taxon>Vinceae</taxon>
        <taxon>Catharanthinae</taxon>
        <taxon>Catharanthus</taxon>
    </lineage>
</organism>
<reference evidence="2" key="1">
    <citation type="journal article" date="2023" name="Nat. Plants">
        <title>Single-cell RNA sequencing provides a high-resolution roadmap for understanding the multicellular compartmentation of specialized metabolism.</title>
        <authorList>
            <person name="Sun S."/>
            <person name="Shen X."/>
            <person name="Li Y."/>
            <person name="Li Y."/>
            <person name="Wang S."/>
            <person name="Li R."/>
            <person name="Zhang H."/>
            <person name="Shen G."/>
            <person name="Guo B."/>
            <person name="Wei J."/>
            <person name="Xu J."/>
            <person name="St-Pierre B."/>
            <person name="Chen S."/>
            <person name="Sun C."/>
        </authorList>
    </citation>
    <scope>NUCLEOTIDE SEQUENCE [LARGE SCALE GENOMIC DNA]</scope>
</reference>
<dbReference type="Proteomes" id="UP001060085">
    <property type="component" value="Linkage Group LG01"/>
</dbReference>
<proteinExistence type="predicted"/>
<evidence type="ECO:0000313" key="2">
    <source>
        <dbReference type="Proteomes" id="UP001060085"/>
    </source>
</evidence>
<keyword evidence="2" id="KW-1185">Reference proteome</keyword>
<protein>
    <submittedName>
        <fullName evidence="1">Uncharacterized protein</fullName>
    </submittedName>
</protein>